<organism evidence="1 2">
    <name type="scientific">Bartonella clarridgeiae (strain CCUG 45776 / CIP 104772 / 73)</name>
    <dbReference type="NCBI Taxonomy" id="696125"/>
    <lineage>
        <taxon>Bacteria</taxon>
        <taxon>Pseudomonadati</taxon>
        <taxon>Pseudomonadota</taxon>
        <taxon>Alphaproteobacteria</taxon>
        <taxon>Hyphomicrobiales</taxon>
        <taxon>Bartonellaceae</taxon>
        <taxon>Bartonella</taxon>
    </lineage>
</organism>
<dbReference type="HOGENOM" id="CLU_064490_0_0_5"/>
<dbReference type="eggNOG" id="ENOG502ZXPR">
    <property type="taxonomic scope" value="Bacteria"/>
</dbReference>
<dbReference type="STRING" id="696125.BARCL_0882"/>
<dbReference type="Pfam" id="PF08904">
    <property type="entry name" value="EipB_like"/>
    <property type="match status" value="1"/>
</dbReference>
<evidence type="ECO:0000313" key="2">
    <source>
        <dbReference type="Proteomes" id="UP000009101"/>
    </source>
</evidence>
<dbReference type="Proteomes" id="UP000009101">
    <property type="component" value="Chromosome"/>
</dbReference>
<name>E6YI75_BARC7</name>
<protein>
    <recommendedName>
        <fullName evidence="3">DUF1849 family protein</fullName>
    </recommendedName>
</protein>
<accession>E6YI75</accession>
<proteinExistence type="predicted"/>
<dbReference type="KEGG" id="bcd:BARCL_0882"/>
<keyword evidence="2" id="KW-1185">Reference proteome</keyword>
<gene>
    <name evidence="1" type="ordered locus">BARCL_0882</name>
</gene>
<dbReference type="InterPro" id="IPR015000">
    <property type="entry name" value="EipB-like"/>
</dbReference>
<dbReference type="EMBL" id="FN645454">
    <property type="protein sequence ID" value="CBI76563.1"/>
    <property type="molecule type" value="Genomic_DNA"/>
</dbReference>
<reference evidence="1 2" key="2">
    <citation type="journal article" date="2011" name="PLoS Genet.">
        <title>Parallel evolution of a type IV secretion system in radiating lineages of the host-restricted bacterial pathogen Bartonella.</title>
        <authorList>
            <person name="Engel P."/>
            <person name="Salzburger W."/>
            <person name="Liesch M."/>
            <person name="Chang C.C."/>
            <person name="Maruyama S."/>
            <person name="Lanz C."/>
            <person name="Calteau A."/>
            <person name="Lajus A."/>
            <person name="Medigue C."/>
            <person name="Schuster S.C."/>
            <person name="Dehio C."/>
        </authorList>
    </citation>
    <scope>NUCLEOTIDE SEQUENCE [LARGE SCALE GENOMIC DNA]</scope>
    <source>
        <strain evidence="2">CIP 104772 / 73</strain>
    </source>
</reference>
<dbReference type="AlphaFoldDB" id="E6YI75"/>
<reference evidence="2" key="1">
    <citation type="submission" date="2009-11" db="EMBL/GenBank/DDBJ databases">
        <title>Genome sequencing of Bartonella species and comparative genomics.</title>
        <authorList>
            <person name="Engel P."/>
            <person name="Salzburger W."/>
            <person name="Marius L."/>
            <person name="Chao-Chin C."/>
            <person name="Soichi M."/>
            <person name="Christa L."/>
            <person name="Alexandra C."/>
            <person name="Aurelie L."/>
            <person name="Claudine M."/>
            <person name="Stephan S.C."/>
            <person name="Christoph D."/>
        </authorList>
    </citation>
    <scope>NUCLEOTIDE SEQUENCE [LARGE SCALE GENOMIC DNA]</scope>
    <source>
        <strain evidence="2">CIP 104772 / 73</strain>
    </source>
</reference>
<evidence type="ECO:0008006" key="3">
    <source>
        <dbReference type="Google" id="ProtNLM"/>
    </source>
</evidence>
<sequence length="270" mass="30956">MFTIGFYIIFLYSVRAEGAIFLVPHRGVYDFQLDNVSPKMTIVGISGRMVHELTGSACQGYTTRVSFINRIYNEDMQVRLMSQEIKVYETDDGNRFHFNIKNTIGQNIVNNTEGIAERTKDEILVKLKKPKENVYKLAKADFPITLLKNIIRQAKAGHHFYHATLFDGENDADRVVKESVVIGEKKTSISDSEIEELKKINNSGYWPVIVSRFDDTKNKDGLPIYRASFNLYENGVMSNVFIDYGNFSIRSKLKSLQFLDTKNNLNNCKH</sequence>
<evidence type="ECO:0000313" key="1">
    <source>
        <dbReference type="EMBL" id="CBI76563.1"/>
    </source>
</evidence>